<evidence type="ECO:0000256" key="1">
    <source>
        <dbReference type="ARBA" id="ARBA00004567"/>
    </source>
</evidence>
<feature type="region of interest" description="Disordered" evidence="8">
    <location>
        <begin position="159"/>
        <end position="178"/>
    </location>
</feature>
<dbReference type="InterPro" id="IPR015007">
    <property type="entry name" value="NUP2/50/61"/>
</dbReference>
<evidence type="ECO:0000259" key="9">
    <source>
        <dbReference type="PROSITE" id="PS50196"/>
    </source>
</evidence>
<dbReference type="InterPro" id="IPR053074">
    <property type="entry name" value="NPC_Nucleoporin"/>
</dbReference>
<evidence type="ECO:0000313" key="10">
    <source>
        <dbReference type="EMBL" id="KAJ2684646.1"/>
    </source>
</evidence>
<accession>A0A9W8GIW7</accession>
<keyword evidence="5" id="KW-0811">Translocation</keyword>
<feature type="region of interest" description="Disordered" evidence="8">
    <location>
        <begin position="1"/>
        <end position="120"/>
    </location>
</feature>
<dbReference type="GO" id="GO:0015031">
    <property type="term" value="P:protein transport"/>
    <property type="evidence" value="ECO:0007669"/>
    <property type="project" value="UniProtKB-KW"/>
</dbReference>
<dbReference type="GO" id="GO:0005643">
    <property type="term" value="C:nuclear pore"/>
    <property type="evidence" value="ECO:0007669"/>
    <property type="project" value="UniProtKB-SubCell"/>
</dbReference>
<dbReference type="OrthoDB" id="185618at2759"/>
<dbReference type="GO" id="GO:0051028">
    <property type="term" value="P:mRNA transport"/>
    <property type="evidence" value="ECO:0007669"/>
    <property type="project" value="UniProtKB-KW"/>
</dbReference>
<evidence type="ECO:0000256" key="7">
    <source>
        <dbReference type="ARBA" id="ARBA00023242"/>
    </source>
</evidence>
<sequence>MGKRSAEKQLTQLNQFEEETDTSNSDQSSAQGFRKADQTTLAQRVIKVPKSRLRPTPIADAAADKPATSSAFSGFSGFGSPAAPAPVAASADDTANDTASESSSKGAFKGFSFGQPADGSKPAAKFGAFGAASSASAFKIGAFGAAPAASKEATSAFSFSTVAPSTTSEEPAKSGFTFDSKSSGGFSIGSKPAEAKKPADDVKQPAAFSMPAFKPPTAAVAGSSAFASQPSKPTFTSGFVPPVAASGSSAMEATDASEEEFFKGIRGLNISLQKRIADALDVNAFVDLTPLLQQYRDHWDSISKSNAPATSATETPAFDSSRLGAVSQPSPAPASTVATVPVFNFGGAASSTTTAAAPAAASGFFSFGSAASKAAAPAATTDGSGAKGTATKTSFSFGFAKPADQATSSEEEKKPFSFGFGAQKPVAAAAATAAAAAENEEGSGDEKEEEEEKREPTTAGEEGETTEHQTRAKLYAWDKASNKYKDLGVGNFKVNTRPADNGGKRARFICRQEGSERITLNAAMFKAMTLEIANKRDIGILVITDNLPTRYLVRVKTAAMAQDLFGAMERVRDQLPA</sequence>
<feature type="compositionally biased region" description="Polar residues" evidence="8">
    <location>
        <begin position="305"/>
        <end position="314"/>
    </location>
</feature>
<feature type="region of interest" description="Disordered" evidence="8">
    <location>
        <begin position="305"/>
        <end position="331"/>
    </location>
</feature>
<name>A0A9W8GIW7_9FUNG</name>
<feature type="compositionally biased region" description="Polar residues" evidence="8">
    <location>
        <begin position="22"/>
        <end position="31"/>
    </location>
</feature>
<reference evidence="10" key="1">
    <citation type="submission" date="2022-07" db="EMBL/GenBank/DDBJ databases">
        <title>Phylogenomic reconstructions and comparative analyses of Kickxellomycotina fungi.</title>
        <authorList>
            <person name="Reynolds N.K."/>
            <person name="Stajich J.E."/>
            <person name="Barry K."/>
            <person name="Grigoriev I.V."/>
            <person name="Crous P."/>
            <person name="Smith M.E."/>
        </authorList>
    </citation>
    <scope>NUCLEOTIDE SEQUENCE</scope>
    <source>
        <strain evidence="10">CBS 109367</strain>
    </source>
</reference>
<evidence type="ECO:0000256" key="5">
    <source>
        <dbReference type="ARBA" id="ARBA00023010"/>
    </source>
</evidence>
<dbReference type="InterPro" id="IPR011993">
    <property type="entry name" value="PH-like_dom_sf"/>
</dbReference>
<feature type="compositionally biased region" description="Polar residues" evidence="8">
    <location>
        <begin position="159"/>
        <end position="169"/>
    </location>
</feature>
<proteinExistence type="predicted"/>
<evidence type="ECO:0000313" key="11">
    <source>
        <dbReference type="Proteomes" id="UP001151516"/>
    </source>
</evidence>
<evidence type="ECO:0000256" key="8">
    <source>
        <dbReference type="SAM" id="MobiDB-lite"/>
    </source>
</evidence>
<evidence type="ECO:0000256" key="3">
    <source>
        <dbReference type="ARBA" id="ARBA00022816"/>
    </source>
</evidence>
<protein>
    <recommendedName>
        <fullName evidence="9">RanBD1 domain-containing protein</fullName>
    </recommendedName>
</protein>
<dbReference type="SMART" id="SM00160">
    <property type="entry name" value="RanBD"/>
    <property type="match status" value="1"/>
</dbReference>
<keyword evidence="6" id="KW-0906">Nuclear pore complex</keyword>
<dbReference type="Proteomes" id="UP001151516">
    <property type="component" value="Unassembled WGS sequence"/>
</dbReference>
<feature type="compositionally biased region" description="Low complexity" evidence="8">
    <location>
        <begin position="69"/>
        <end position="120"/>
    </location>
</feature>
<keyword evidence="4" id="KW-0653">Protein transport</keyword>
<keyword evidence="11" id="KW-1185">Reference proteome</keyword>
<dbReference type="Pfam" id="PF00638">
    <property type="entry name" value="Ran_BP1"/>
    <property type="match status" value="1"/>
</dbReference>
<gene>
    <name evidence="10" type="ORF">IWW39_004781</name>
</gene>
<dbReference type="Pfam" id="PF08911">
    <property type="entry name" value="NUP50"/>
    <property type="match status" value="1"/>
</dbReference>
<feature type="compositionally biased region" description="Acidic residues" evidence="8">
    <location>
        <begin position="438"/>
        <end position="452"/>
    </location>
</feature>
<feature type="domain" description="RanBD1" evidence="9">
    <location>
        <begin position="458"/>
        <end position="531"/>
    </location>
</feature>
<dbReference type="PANTHER" id="PTHR38697">
    <property type="entry name" value="NUCLEAR PORE COMPLEX PROTEIN SIMILAR TO S. CEREVISIAE NUP2 (EUROFUNG)"/>
    <property type="match status" value="1"/>
</dbReference>
<feature type="region of interest" description="Disordered" evidence="8">
    <location>
        <begin position="429"/>
        <end position="471"/>
    </location>
</feature>
<keyword evidence="7" id="KW-0539">Nucleus</keyword>
<evidence type="ECO:0000256" key="2">
    <source>
        <dbReference type="ARBA" id="ARBA00022448"/>
    </source>
</evidence>
<dbReference type="PANTHER" id="PTHR38697:SF1">
    <property type="entry name" value="NUCLEAR PORE COMPLEX PROTEIN SIMILAR TO S. CEREVISIAE NUP2 (EUROFUNG)"/>
    <property type="match status" value="1"/>
</dbReference>
<keyword evidence="2" id="KW-0813">Transport</keyword>
<organism evidence="10 11">
    <name type="scientific">Coemansia spiralis</name>
    <dbReference type="NCBI Taxonomy" id="417178"/>
    <lineage>
        <taxon>Eukaryota</taxon>
        <taxon>Fungi</taxon>
        <taxon>Fungi incertae sedis</taxon>
        <taxon>Zoopagomycota</taxon>
        <taxon>Kickxellomycotina</taxon>
        <taxon>Kickxellomycetes</taxon>
        <taxon>Kickxellales</taxon>
        <taxon>Kickxellaceae</taxon>
        <taxon>Coemansia</taxon>
    </lineage>
</organism>
<comment type="subcellular location">
    <subcellularLocation>
        <location evidence="1">Nucleus</location>
        <location evidence="1">Nuclear pore complex</location>
    </subcellularLocation>
</comment>
<evidence type="ECO:0000256" key="6">
    <source>
        <dbReference type="ARBA" id="ARBA00023132"/>
    </source>
</evidence>
<dbReference type="InterPro" id="IPR000156">
    <property type="entry name" value="Ran_bind_dom"/>
</dbReference>
<dbReference type="SUPFAM" id="SSF50729">
    <property type="entry name" value="PH domain-like"/>
    <property type="match status" value="1"/>
</dbReference>
<comment type="caution">
    <text evidence="10">The sequence shown here is derived from an EMBL/GenBank/DDBJ whole genome shotgun (WGS) entry which is preliminary data.</text>
</comment>
<evidence type="ECO:0000256" key="4">
    <source>
        <dbReference type="ARBA" id="ARBA00022927"/>
    </source>
</evidence>
<dbReference type="AlphaFoldDB" id="A0A9W8GIW7"/>
<dbReference type="EMBL" id="JANBTX010000196">
    <property type="protein sequence ID" value="KAJ2684646.1"/>
    <property type="molecule type" value="Genomic_DNA"/>
</dbReference>
<dbReference type="Gene3D" id="2.30.29.30">
    <property type="entry name" value="Pleckstrin-homology domain (PH domain)/Phosphotyrosine-binding domain (PTB)"/>
    <property type="match status" value="1"/>
</dbReference>
<keyword evidence="3" id="KW-0509">mRNA transport</keyword>
<dbReference type="PROSITE" id="PS50196">
    <property type="entry name" value="RANBD1"/>
    <property type="match status" value="1"/>
</dbReference>